<name>A0A1A9KGM1_9PSED</name>
<organism evidence="1 2">
    <name type="scientific">Pseudomonas citronellolis</name>
    <dbReference type="NCBI Taxonomy" id="53408"/>
    <lineage>
        <taxon>Bacteria</taxon>
        <taxon>Pseudomonadati</taxon>
        <taxon>Pseudomonadota</taxon>
        <taxon>Gammaproteobacteria</taxon>
        <taxon>Pseudomonadales</taxon>
        <taxon>Pseudomonadaceae</taxon>
        <taxon>Pseudomonas</taxon>
    </lineage>
</organism>
<dbReference type="Proteomes" id="UP000077748">
    <property type="component" value="Chromosome"/>
</dbReference>
<dbReference type="Pfam" id="PF23982">
    <property type="entry name" value="XM1_gp53_minor_capsid"/>
    <property type="match status" value="1"/>
</dbReference>
<protein>
    <submittedName>
        <fullName evidence="1">Uncharacterized protein</fullName>
    </submittedName>
</protein>
<evidence type="ECO:0000313" key="1">
    <source>
        <dbReference type="EMBL" id="ANI16668.1"/>
    </source>
</evidence>
<gene>
    <name evidence="1" type="ORF">A9C11_23055</name>
</gene>
<accession>A0A1A9KGM1</accession>
<dbReference type="AlphaFoldDB" id="A0A1A9KGM1"/>
<proteinExistence type="predicted"/>
<evidence type="ECO:0000313" key="2">
    <source>
        <dbReference type="Proteomes" id="UP000077748"/>
    </source>
</evidence>
<dbReference type="EMBL" id="CP015878">
    <property type="protein sequence ID" value="ANI16668.1"/>
    <property type="molecule type" value="Genomic_DNA"/>
</dbReference>
<dbReference type="InterPro" id="IPR056914">
    <property type="entry name" value="Gp53-like"/>
</dbReference>
<dbReference type="RefSeq" id="WP_064583959.1">
    <property type="nucleotide sequence ID" value="NZ_CP015878.1"/>
</dbReference>
<sequence>MGFQTSVNQQPAPAVEGDFASANPRASVLPSDGVSVADSSGVTVGRFAWLANGLVNNAGSGVPSGFVHRDHQALNFSLLSDSTMVIPQGYAVTLHNQGDFWARTTTIATVGQKVFASNTTGQIATGAAGATIAGFTETKWSVASAAAANELIKISSWV</sequence>
<reference evidence="1 2" key="1">
    <citation type="submission" date="2016-05" db="EMBL/GenBank/DDBJ databases">
        <title>Genome Sequence of Pseudomonas citronellolis Strain SJTE-3, an Estrogens and Persistent Organic Pollutants degradation strain.</title>
        <authorList>
            <person name="Liang R."/>
        </authorList>
    </citation>
    <scope>NUCLEOTIDE SEQUENCE [LARGE SCALE GENOMIC DNA]</scope>
    <source>
        <strain evidence="1 2">SJTE-3</strain>
    </source>
</reference>